<dbReference type="PANTHER" id="PTHR46354">
    <property type="entry name" value="DOG1 DOMAIN-CONTAINING PROTEIN"/>
    <property type="match status" value="1"/>
</dbReference>
<protein>
    <submittedName>
        <fullName evidence="3">DOG1-like 4</fullName>
    </submittedName>
</protein>
<keyword evidence="4" id="KW-1185">Reference proteome</keyword>
<proteinExistence type="predicted"/>
<evidence type="ECO:0000259" key="2">
    <source>
        <dbReference type="PROSITE" id="PS51806"/>
    </source>
</evidence>
<dbReference type="PANTHER" id="PTHR46354:SF13">
    <property type="entry name" value="PROTEIN DOG1-LIKE 4"/>
    <property type="match status" value="1"/>
</dbReference>
<dbReference type="InterPro" id="IPR051886">
    <property type="entry name" value="Seed_Dev/Stress_Resp_Reg"/>
</dbReference>
<dbReference type="InterPro" id="IPR025422">
    <property type="entry name" value="TGA_domain"/>
</dbReference>
<comment type="caution">
    <text evidence="3">The sequence shown here is derived from an EMBL/GenBank/DDBJ whole genome shotgun (WGS) entry which is preliminary data.</text>
</comment>
<feature type="coiled-coil region" evidence="1">
    <location>
        <begin position="68"/>
        <end position="98"/>
    </location>
</feature>
<accession>A0A8S0PAM2</accession>
<dbReference type="Gramene" id="OE9A060897T1">
    <property type="protein sequence ID" value="OE9A060897C1"/>
    <property type="gene ID" value="OE9A060897"/>
</dbReference>
<dbReference type="AlphaFoldDB" id="A0A8S0PAM2"/>
<organism evidence="3 4">
    <name type="scientific">Olea europaea subsp. europaea</name>
    <dbReference type="NCBI Taxonomy" id="158383"/>
    <lineage>
        <taxon>Eukaryota</taxon>
        <taxon>Viridiplantae</taxon>
        <taxon>Streptophyta</taxon>
        <taxon>Embryophyta</taxon>
        <taxon>Tracheophyta</taxon>
        <taxon>Spermatophyta</taxon>
        <taxon>Magnoliopsida</taxon>
        <taxon>eudicotyledons</taxon>
        <taxon>Gunneridae</taxon>
        <taxon>Pentapetalae</taxon>
        <taxon>asterids</taxon>
        <taxon>lamiids</taxon>
        <taxon>Lamiales</taxon>
        <taxon>Oleaceae</taxon>
        <taxon>Oleeae</taxon>
        <taxon>Olea</taxon>
    </lineage>
</organism>
<dbReference type="EMBL" id="CACTIH010000019">
    <property type="protein sequence ID" value="CAA2934838.1"/>
    <property type="molecule type" value="Genomic_DNA"/>
</dbReference>
<dbReference type="OrthoDB" id="781635at2759"/>
<feature type="domain" description="DOG1" evidence="2">
    <location>
        <begin position="1"/>
        <end position="188"/>
    </location>
</feature>
<dbReference type="Pfam" id="PF14144">
    <property type="entry name" value="DOG1"/>
    <property type="match status" value="1"/>
</dbReference>
<evidence type="ECO:0000313" key="3">
    <source>
        <dbReference type="EMBL" id="CAA2934838.1"/>
    </source>
</evidence>
<evidence type="ECO:0000256" key="1">
    <source>
        <dbReference type="SAM" id="Coils"/>
    </source>
</evidence>
<keyword evidence="1" id="KW-0175">Coiled coil</keyword>
<evidence type="ECO:0000313" key="4">
    <source>
        <dbReference type="Proteomes" id="UP000594638"/>
    </source>
</evidence>
<dbReference type="Proteomes" id="UP000594638">
    <property type="component" value="Unassembled WGS sequence"/>
</dbReference>
<dbReference type="PROSITE" id="PS51806">
    <property type="entry name" value="DOG1"/>
    <property type="match status" value="1"/>
</dbReference>
<dbReference type="GO" id="GO:0006351">
    <property type="term" value="P:DNA-templated transcription"/>
    <property type="evidence" value="ECO:0007669"/>
    <property type="project" value="InterPro"/>
</dbReference>
<gene>
    <name evidence="3" type="ORF">OLEA9_A060897</name>
</gene>
<dbReference type="GO" id="GO:0043565">
    <property type="term" value="F:sequence-specific DNA binding"/>
    <property type="evidence" value="ECO:0007669"/>
    <property type="project" value="InterPro"/>
</dbReference>
<reference evidence="3 4" key="1">
    <citation type="submission" date="2019-12" db="EMBL/GenBank/DDBJ databases">
        <authorList>
            <person name="Alioto T."/>
            <person name="Alioto T."/>
            <person name="Gomez Garrido J."/>
        </authorList>
    </citation>
    <scope>NUCLEOTIDE SEQUENCE [LARGE SCALE GENOMIC DNA]</scope>
</reference>
<name>A0A8S0PAM2_OLEEU</name>
<sequence>MIQCSSINNGNTEENVAQSEELIDHVLAHYRQYFEAKARISRKDAFLVLIPTWFKPGLAFRLVISNVLDFTEDQSQRINALMEKIKEEENELTDEHTNVPQRMFLHEVVSMAEHLDKVENGVLKNMESTVKRLKLSVEVLIEVADFLRKRIVVKLLETPDPTQGISFLAAAVQLQLKLRSWGIQREVFTQIPFK</sequence>